<dbReference type="Gene3D" id="3.30.450.40">
    <property type="match status" value="1"/>
</dbReference>
<dbReference type="Pfam" id="PF09339">
    <property type="entry name" value="HTH_IclR"/>
    <property type="match status" value="1"/>
</dbReference>
<gene>
    <name evidence="6" type="ORF">GGR00_004904</name>
</gene>
<evidence type="ECO:0000259" key="5">
    <source>
        <dbReference type="PROSITE" id="PS51078"/>
    </source>
</evidence>
<dbReference type="InterPro" id="IPR036388">
    <property type="entry name" value="WH-like_DNA-bd_sf"/>
</dbReference>
<evidence type="ECO:0000313" key="6">
    <source>
        <dbReference type="EMBL" id="MBB6357084.1"/>
    </source>
</evidence>
<feature type="domain" description="HTH iclR-type" evidence="4">
    <location>
        <begin position="1"/>
        <end position="37"/>
    </location>
</feature>
<keyword evidence="1" id="KW-0805">Transcription regulation</keyword>
<dbReference type="GO" id="GO:0003700">
    <property type="term" value="F:DNA-binding transcription factor activity"/>
    <property type="evidence" value="ECO:0007669"/>
    <property type="project" value="TreeGrafter"/>
</dbReference>
<proteinExistence type="predicted"/>
<dbReference type="InterPro" id="IPR005471">
    <property type="entry name" value="Tscrpt_reg_IclR_N"/>
</dbReference>
<feature type="domain" description="IclR-ED" evidence="5">
    <location>
        <begin position="38"/>
        <end position="221"/>
    </location>
</feature>
<dbReference type="GO" id="GO:0003677">
    <property type="term" value="F:DNA binding"/>
    <property type="evidence" value="ECO:0007669"/>
    <property type="project" value="UniProtKB-KW"/>
</dbReference>
<reference evidence="6 7" key="1">
    <citation type="submission" date="2020-08" db="EMBL/GenBank/DDBJ databases">
        <title>Genomic Encyclopedia of Type Strains, Phase IV (KMG-IV): sequencing the most valuable type-strain genomes for metagenomic binning, comparative biology and taxonomic classification.</title>
        <authorList>
            <person name="Goeker M."/>
        </authorList>
    </citation>
    <scope>NUCLEOTIDE SEQUENCE [LARGE SCALE GENOMIC DNA]</scope>
    <source>
        <strain evidence="6 7">DSM 7051</strain>
    </source>
</reference>
<evidence type="ECO:0000259" key="4">
    <source>
        <dbReference type="PROSITE" id="PS51077"/>
    </source>
</evidence>
<dbReference type="SUPFAM" id="SSF55781">
    <property type="entry name" value="GAF domain-like"/>
    <property type="match status" value="1"/>
</dbReference>
<dbReference type="InterPro" id="IPR029016">
    <property type="entry name" value="GAF-like_dom_sf"/>
</dbReference>
<protein>
    <submittedName>
        <fullName evidence="6">DNA-binding IclR family transcriptional regulator</fullName>
    </submittedName>
</protein>
<dbReference type="Pfam" id="PF01614">
    <property type="entry name" value="IclR_C"/>
    <property type="match status" value="1"/>
</dbReference>
<dbReference type="PROSITE" id="PS51077">
    <property type="entry name" value="HTH_ICLR"/>
    <property type="match status" value="1"/>
</dbReference>
<evidence type="ECO:0000256" key="1">
    <source>
        <dbReference type="ARBA" id="ARBA00023015"/>
    </source>
</evidence>
<dbReference type="PANTHER" id="PTHR30136">
    <property type="entry name" value="HELIX-TURN-HELIX TRANSCRIPTIONAL REGULATOR, ICLR FAMILY"/>
    <property type="match status" value="1"/>
</dbReference>
<dbReference type="EMBL" id="JACHOU010000020">
    <property type="protein sequence ID" value="MBB6357084.1"/>
    <property type="molecule type" value="Genomic_DNA"/>
</dbReference>
<dbReference type="InterPro" id="IPR014757">
    <property type="entry name" value="Tscrpt_reg_IclR_C"/>
</dbReference>
<organism evidence="6 7">
    <name type="scientific">Aminobacter aganoensis</name>
    <dbReference type="NCBI Taxonomy" id="83264"/>
    <lineage>
        <taxon>Bacteria</taxon>
        <taxon>Pseudomonadati</taxon>
        <taxon>Pseudomonadota</taxon>
        <taxon>Alphaproteobacteria</taxon>
        <taxon>Hyphomicrobiales</taxon>
        <taxon>Phyllobacteriaceae</taxon>
        <taxon>Aminobacter</taxon>
    </lineage>
</organism>
<accession>A0A7X0FCA1</accession>
<evidence type="ECO:0000256" key="2">
    <source>
        <dbReference type="ARBA" id="ARBA00023125"/>
    </source>
</evidence>
<dbReference type="Gene3D" id="1.10.10.10">
    <property type="entry name" value="Winged helix-like DNA-binding domain superfamily/Winged helix DNA-binding domain"/>
    <property type="match status" value="1"/>
</dbReference>
<dbReference type="GO" id="GO:0045892">
    <property type="term" value="P:negative regulation of DNA-templated transcription"/>
    <property type="evidence" value="ECO:0007669"/>
    <property type="project" value="TreeGrafter"/>
</dbReference>
<keyword evidence="2 6" id="KW-0238">DNA-binding</keyword>
<dbReference type="Proteomes" id="UP000536262">
    <property type="component" value="Unassembled WGS sequence"/>
</dbReference>
<keyword evidence="3" id="KW-0804">Transcription</keyword>
<dbReference type="SUPFAM" id="SSF46785">
    <property type="entry name" value="Winged helix' DNA-binding domain"/>
    <property type="match status" value="1"/>
</dbReference>
<name>A0A7X0FCA1_9HYPH</name>
<keyword evidence="7" id="KW-1185">Reference proteome</keyword>
<evidence type="ECO:0000313" key="7">
    <source>
        <dbReference type="Proteomes" id="UP000536262"/>
    </source>
</evidence>
<dbReference type="PANTHER" id="PTHR30136:SF24">
    <property type="entry name" value="HTH-TYPE TRANSCRIPTIONAL REPRESSOR ALLR"/>
    <property type="match status" value="1"/>
</dbReference>
<dbReference type="AlphaFoldDB" id="A0A7X0FCA1"/>
<comment type="caution">
    <text evidence="6">The sequence shown here is derived from an EMBL/GenBank/DDBJ whole genome shotgun (WGS) entry which is preliminary data.</text>
</comment>
<sequence length="225" mass="24164">MSRRLDLSPAAVQRLLNTLSEHDYAEQDTERRYRLGAAVLGLAYGAQDQNRLIRSSQIELENLARAHGFNCFAGVRRGAAAILLLCVQGTGPIVIRANPGDPCLLHTTAIGKALLVGMSIAEMRELIGEGPYEQRTPRSITGLEKLASQIRLAQSVGYTTSLNESIMGVLSYGSPILDDSGQPVAAISVAMPRDAISRARFSEIGDLVKDAADRIAAKLGHTLAR</sequence>
<dbReference type="PROSITE" id="PS51078">
    <property type="entry name" value="ICLR_ED"/>
    <property type="match status" value="1"/>
</dbReference>
<evidence type="ECO:0000256" key="3">
    <source>
        <dbReference type="ARBA" id="ARBA00023163"/>
    </source>
</evidence>
<dbReference type="InterPro" id="IPR050707">
    <property type="entry name" value="HTH_MetabolicPath_Reg"/>
</dbReference>
<dbReference type="InterPro" id="IPR036390">
    <property type="entry name" value="WH_DNA-bd_sf"/>
</dbReference>